<organism evidence="2 3">
    <name type="scientific">Mycena alexandri</name>
    <dbReference type="NCBI Taxonomy" id="1745969"/>
    <lineage>
        <taxon>Eukaryota</taxon>
        <taxon>Fungi</taxon>
        <taxon>Dikarya</taxon>
        <taxon>Basidiomycota</taxon>
        <taxon>Agaricomycotina</taxon>
        <taxon>Agaricomycetes</taxon>
        <taxon>Agaricomycetidae</taxon>
        <taxon>Agaricales</taxon>
        <taxon>Marasmiineae</taxon>
        <taxon>Mycenaceae</taxon>
        <taxon>Mycena</taxon>
    </lineage>
</organism>
<feature type="compositionally biased region" description="Low complexity" evidence="1">
    <location>
        <begin position="173"/>
        <end position="185"/>
    </location>
</feature>
<evidence type="ECO:0000256" key="1">
    <source>
        <dbReference type="SAM" id="MobiDB-lite"/>
    </source>
</evidence>
<keyword evidence="3" id="KW-1185">Reference proteome</keyword>
<accession>A0AAD6X406</accession>
<sequence>MHSRGQAFWVRAGVGAAGPRRRPTAPRNSPLEYEHAALLPPDQHESGPPLPCLTNSTSASSLVSTSPSAQLRAQTWTQLAHLVFSQQRMTFHEHEPKYLVPTAPDATTSSASRLGTRSALSSLAASRHTSTHTTTAVPPPDSSREAERRAAAFLSPHVFTSTSNITVPSTKRAPSSSPSPAAAQPVLLGPLDECEEQMHKQEDEHLHVVSSRQHEPDDGREAHTYASAGDSSRAKSPVLLVPPSLPEHARHIARAHVASTAHRPTSYLDGADISTSTLSVTYRPTNGLDCGAPTLSVTAMMHTVSAAYSTPTSPPHSAARRAPPIARHASASVARVEIRTLPPALPSQSLPPSSTPIPNEEEMHLTLPQRTLHPSPPRRLRPEVGDAVVELFRDGL</sequence>
<name>A0AAD6X406_9AGAR</name>
<proteinExistence type="predicted"/>
<comment type="caution">
    <text evidence="2">The sequence shown here is derived from an EMBL/GenBank/DDBJ whole genome shotgun (WGS) entry which is preliminary data.</text>
</comment>
<evidence type="ECO:0000313" key="3">
    <source>
        <dbReference type="Proteomes" id="UP001218188"/>
    </source>
</evidence>
<reference evidence="2" key="1">
    <citation type="submission" date="2023-03" db="EMBL/GenBank/DDBJ databases">
        <title>Massive genome expansion in bonnet fungi (Mycena s.s.) driven by repeated elements and novel gene families across ecological guilds.</title>
        <authorList>
            <consortium name="Lawrence Berkeley National Laboratory"/>
            <person name="Harder C.B."/>
            <person name="Miyauchi S."/>
            <person name="Viragh M."/>
            <person name="Kuo A."/>
            <person name="Thoen E."/>
            <person name="Andreopoulos B."/>
            <person name="Lu D."/>
            <person name="Skrede I."/>
            <person name="Drula E."/>
            <person name="Henrissat B."/>
            <person name="Morin E."/>
            <person name="Kohler A."/>
            <person name="Barry K."/>
            <person name="LaButti K."/>
            <person name="Morin E."/>
            <person name="Salamov A."/>
            <person name="Lipzen A."/>
            <person name="Mereny Z."/>
            <person name="Hegedus B."/>
            <person name="Baldrian P."/>
            <person name="Stursova M."/>
            <person name="Weitz H."/>
            <person name="Taylor A."/>
            <person name="Grigoriev I.V."/>
            <person name="Nagy L.G."/>
            <person name="Martin F."/>
            <person name="Kauserud H."/>
        </authorList>
    </citation>
    <scope>NUCLEOTIDE SEQUENCE</scope>
    <source>
        <strain evidence="2">CBHHK200</strain>
    </source>
</reference>
<feature type="region of interest" description="Disordered" evidence="1">
    <location>
        <begin position="199"/>
        <end position="235"/>
    </location>
</feature>
<feature type="region of interest" description="Disordered" evidence="1">
    <location>
        <begin position="39"/>
        <end position="59"/>
    </location>
</feature>
<dbReference type="Proteomes" id="UP001218188">
    <property type="component" value="Unassembled WGS sequence"/>
</dbReference>
<feature type="region of interest" description="Disordered" evidence="1">
    <location>
        <begin position="101"/>
        <end position="148"/>
    </location>
</feature>
<feature type="region of interest" description="Disordered" evidence="1">
    <location>
        <begin position="164"/>
        <end position="185"/>
    </location>
</feature>
<protein>
    <submittedName>
        <fullName evidence="2">Uncharacterized protein</fullName>
    </submittedName>
</protein>
<dbReference type="EMBL" id="JARJCM010000047">
    <property type="protein sequence ID" value="KAJ7035857.1"/>
    <property type="molecule type" value="Genomic_DNA"/>
</dbReference>
<evidence type="ECO:0000313" key="2">
    <source>
        <dbReference type="EMBL" id="KAJ7035857.1"/>
    </source>
</evidence>
<gene>
    <name evidence="2" type="ORF">C8F04DRAFT_1258501</name>
</gene>
<feature type="compositionally biased region" description="Low complexity" evidence="1">
    <location>
        <begin position="106"/>
        <end position="136"/>
    </location>
</feature>
<feature type="compositionally biased region" description="Basic and acidic residues" evidence="1">
    <location>
        <begin position="199"/>
        <end position="223"/>
    </location>
</feature>
<dbReference type="AlphaFoldDB" id="A0AAD6X406"/>